<dbReference type="InterPro" id="IPR035965">
    <property type="entry name" value="PAS-like_dom_sf"/>
</dbReference>
<keyword evidence="4" id="KW-0808">Transferase</keyword>
<dbReference type="Pfam" id="PF02518">
    <property type="entry name" value="HATPase_c"/>
    <property type="match status" value="1"/>
</dbReference>
<accession>A0A6J4U104</accession>
<dbReference type="Gene3D" id="3.30.450.40">
    <property type="match status" value="2"/>
</dbReference>
<dbReference type="InterPro" id="IPR036097">
    <property type="entry name" value="HisK_dim/P_sf"/>
</dbReference>
<dbReference type="PRINTS" id="PR00344">
    <property type="entry name" value="BCTRLSENSOR"/>
</dbReference>
<dbReference type="InterPro" id="IPR003661">
    <property type="entry name" value="HisK_dim/P_dom"/>
</dbReference>
<evidence type="ECO:0000256" key="1">
    <source>
        <dbReference type="ARBA" id="ARBA00000085"/>
    </source>
</evidence>
<feature type="region of interest" description="Disordered" evidence="7">
    <location>
        <begin position="1"/>
        <end position="37"/>
    </location>
</feature>
<feature type="compositionally biased region" description="Low complexity" evidence="7">
    <location>
        <begin position="20"/>
        <end position="37"/>
    </location>
</feature>
<proteinExistence type="predicted"/>
<evidence type="ECO:0000256" key="4">
    <source>
        <dbReference type="ARBA" id="ARBA00022679"/>
    </source>
</evidence>
<dbReference type="InterPro" id="IPR036890">
    <property type="entry name" value="HATPase_C_sf"/>
</dbReference>
<dbReference type="InterPro" id="IPR013656">
    <property type="entry name" value="PAS_4"/>
</dbReference>
<feature type="domain" description="Histidine kinase" evidence="8">
    <location>
        <begin position="732"/>
        <end position="969"/>
    </location>
</feature>
<dbReference type="InterPro" id="IPR000700">
    <property type="entry name" value="PAS-assoc_C"/>
</dbReference>
<evidence type="ECO:0000259" key="10">
    <source>
        <dbReference type="PROSITE" id="PS50113"/>
    </source>
</evidence>
<dbReference type="Gene3D" id="1.10.287.130">
    <property type="match status" value="1"/>
</dbReference>
<reference evidence="11" key="1">
    <citation type="submission" date="2020-02" db="EMBL/GenBank/DDBJ databases">
        <authorList>
            <person name="Meier V. D."/>
        </authorList>
    </citation>
    <scope>NUCLEOTIDE SEQUENCE</scope>
    <source>
        <strain evidence="11">AVDCRST_MAG49</strain>
    </source>
</reference>
<dbReference type="InterPro" id="IPR003018">
    <property type="entry name" value="GAF"/>
</dbReference>
<name>A0A6J4U104_9BACT</name>
<evidence type="ECO:0000256" key="3">
    <source>
        <dbReference type="ARBA" id="ARBA00022553"/>
    </source>
</evidence>
<dbReference type="CDD" id="cd00082">
    <property type="entry name" value="HisKA"/>
    <property type="match status" value="1"/>
</dbReference>
<dbReference type="Pfam" id="PF08448">
    <property type="entry name" value="PAS_4"/>
    <property type="match status" value="1"/>
</dbReference>
<feature type="region of interest" description="Disordered" evidence="7">
    <location>
        <begin position="905"/>
        <end position="926"/>
    </location>
</feature>
<dbReference type="PANTHER" id="PTHR43711:SF1">
    <property type="entry name" value="HISTIDINE KINASE 1"/>
    <property type="match status" value="1"/>
</dbReference>
<dbReference type="FunFam" id="1.10.287.130:FF:000001">
    <property type="entry name" value="Two-component sensor histidine kinase"/>
    <property type="match status" value="1"/>
</dbReference>
<dbReference type="Gene3D" id="3.30.565.10">
    <property type="entry name" value="Histidine kinase-like ATPase, C-terminal domain"/>
    <property type="match status" value="1"/>
</dbReference>
<dbReference type="Pfam" id="PF00512">
    <property type="entry name" value="HisKA"/>
    <property type="match status" value="1"/>
</dbReference>
<dbReference type="Pfam" id="PF01590">
    <property type="entry name" value="GAF"/>
    <property type="match status" value="2"/>
</dbReference>
<feature type="region of interest" description="Disordered" evidence="7">
    <location>
        <begin position="964"/>
        <end position="1003"/>
    </location>
</feature>
<evidence type="ECO:0000256" key="7">
    <source>
        <dbReference type="SAM" id="MobiDB-lite"/>
    </source>
</evidence>
<dbReference type="InterPro" id="IPR050736">
    <property type="entry name" value="Sensor_HK_Regulatory"/>
</dbReference>
<feature type="domain" description="PAS" evidence="9">
    <location>
        <begin position="290"/>
        <end position="331"/>
    </location>
</feature>
<dbReference type="InterPro" id="IPR003594">
    <property type="entry name" value="HATPase_dom"/>
</dbReference>
<feature type="compositionally biased region" description="Polar residues" evidence="7">
    <location>
        <begin position="1"/>
        <end position="10"/>
    </location>
</feature>
<sequence>MARRPNTQPQPGAEPDGARAIATADGAPDGATGARAGVGRGDVYTMAEAARLKGVSYHTVSRAVRRGKLPVQRLGRMALVAAEDLRAWEPMRERAPRKYRRREPNPDVSPALLDLASGERVDLARRLSTLYEVLHSAAAELPLPEFLDLLCDRLGQALDFRRVEIRGVDASGRGVVRLAAHGEPFAELPDRVGLNEVAVFGRFLVLDQAAVIPDVATTGGTNTARLLPGVTALFGAPLRSAGRLLGFVFGDCAGEPVSLTQDQLGLAQVLADQAAVALEQARLRDVEGARSELLAGALEDLSEAVCAVDSAGRITLTNAADRSLLGIGADEPLVGKDARTVLGRVQRHAHDGTTIPVEASPLFRALGGERVADERYVVVRPGDSAERMVAVSARPLRDGRDGKITGAVAIARDVTAETVAARQAAERLAQLETAAARAAAVADVSLAVNAGTDLPGVMAIAADRLAELLGGASAAIFFREADGRMIGQAGYRFEPPAETVVLDPVAVPTTMVAFARRAPLHYTYAEAAASERIFFDRYGFRSATIAPLIVDGELIGVAYVNHASDDHRPTADDLAFVGALAAQCAVAIDKTRLMERSEAAHRKLLAVVDQLPEAVVIADAPDGKLVLANRAAEDLWGAPLDVLAARGLPVADADGVPFAPGDGPLGRTLRTGDERLGEALTIARDDRGVVTVVANHAPILDAGGRIVGAVGVLQDVAQLRAIDKAKDEFLSVVAHELRNPLTSLRGNLQLLLRRVRRADDPSRAEEADRMEAIIAQSDRMGELVNRLLDVSRADLGRLDLSFGAGDAAAVVRRAVEGAQGLSKHHAFSAAVPEHFPVVWDGVRVEQVLSNLLGNAVKYTGGGEVRVALEERPGDHFAITVDDQGPGIPDLLKGRLFDRYYRAPSVGDHSHERADSPAAPAPPRPSGSLEGLGIGLYISRKIALAHGGDLSVEDAPGGGARFVVELPREARPPRRVDDRDGTGVTDASATGPRATPARVSAVAD</sequence>
<dbReference type="SMART" id="SM00065">
    <property type="entry name" value="GAF"/>
    <property type="match status" value="2"/>
</dbReference>
<evidence type="ECO:0000259" key="9">
    <source>
        <dbReference type="PROSITE" id="PS50112"/>
    </source>
</evidence>
<comment type="catalytic activity">
    <reaction evidence="1">
        <text>ATP + protein L-histidine = ADP + protein N-phospho-L-histidine.</text>
        <dbReference type="EC" id="2.7.13.3"/>
    </reaction>
</comment>
<dbReference type="GO" id="GO:0006355">
    <property type="term" value="P:regulation of DNA-templated transcription"/>
    <property type="evidence" value="ECO:0007669"/>
    <property type="project" value="InterPro"/>
</dbReference>
<evidence type="ECO:0000256" key="2">
    <source>
        <dbReference type="ARBA" id="ARBA00012438"/>
    </source>
</evidence>
<dbReference type="AlphaFoldDB" id="A0A6J4U104"/>
<dbReference type="SMART" id="SM00388">
    <property type="entry name" value="HisKA"/>
    <property type="match status" value="1"/>
</dbReference>
<dbReference type="SMART" id="SM00387">
    <property type="entry name" value="HATPase_c"/>
    <property type="match status" value="1"/>
</dbReference>
<dbReference type="SUPFAM" id="SSF46955">
    <property type="entry name" value="Putative DNA-binding domain"/>
    <property type="match status" value="1"/>
</dbReference>
<dbReference type="Pfam" id="PF12728">
    <property type="entry name" value="HTH_17"/>
    <property type="match status" value="1"/>
</dbReference>
<feature type="compositionally biased region" description="Basic and acidic residues" evidence="7">
    <location>
        <begin position="965"/>
        <end position="980"/>
    </location>
</feature>
<dbReference type="EC" id="2.7.13.3" evidence="2"/>
<gene>
    <name evidence="11" type="ORF">AVDCRST_MAG49-470</name>
</gene>
<dbReference type="PANTHER" id="PTHR43711">
    <property type="entry name" value="TWO-COMPONENT HISTIDINE KINASE"/>
    <property type="match status" value="1"/>
</dbReference>
<dbReference type="InterPro" id="IPR001610">
    <property type="entry name" value="PAC"/>
</dbReference>
<keyword evidence="3" id="KW-0597">Phosphoprotein</keyword>
<dbReference type="SUPFAM" id="SSF55874">
    <property type="entry name" value="ATPase domain of HSP90 chaperone/DNA topoisomerase II/histidine kinase"/>
    <property type="match status" value="1"/>
</dbReference>
<dbReference type="InterPro" id="IPR004358">
    <property type="entry name" value="Sig_transdc_His_kin-like_C"/>
</dbReference>
<evidence type="ECO:0000259" key="8">
    <source>
        <dbReference type="PROSITE" id="PS50109"/>
    </source>
</evidence>
<dbReference type="SUPFAM" id="SSF55781">
    <property type="entry name" value="GAF domain-like"/>
    <property type="match status" value="2"/>
</dbReference>
<dbReference type="GO" id="GO:0000155">
    <property type="term" value="F:phosphorelay sensor kinase activity"/>
    <property type="evidence" value="ECO:0007669"/>
    <property type="project" value="InterPro"/>
</dbReference>
<feature type="domain" description="PAC" evidence="10">
    <location>
        <begin position="675"/>
        <end position="728"/>
    </location>
</feature>
<dbReference type="InterPro" id="IPR009061">
    <property type="entry name" value="DNA-bd_dom_put_sf"/>
</dbReference>
<evidence type="ECO:0000256" key="6">
    <source>
        <dbReference type="ARBA" id="ARBA00023012"/>
    </source>
</evidence>
<protein>
    <recommendedName>
        <fullName evidence="2">histidine kinase</fullName>
        <ecNumber evidence="2">2.7.13.3</ecNumber>
    </recommendedName>
</protein>
<dbReference type="PROSITE" id="PS50112">
    <property type="entry name" value="PAS"/>
    <property type="match status" value="1"/>
</dbReference>
<evidence type="ECO:0000256" key="5">
    <source>
        <dbReference type="ARBA" id="ARBA00022777"/>
    </source>
</evidence>
<dbReference type="CDD" id="cd00130">
    <property type="entry name" value="PAS"/>
    <property type="match status" value="2"/>
</dbReference>
<dbReference type="InterPro" id="IPR000014">
    <property type="entry name" value="PAS"/>
</dbReference>
<dbReference type="InterPro" id="IPR013767">
    <property type="entry name" value="PAS_fold"/>
</dbReference>
<keyword evidence="6" id="KW-0902">Two-component regulatory system</keyword>
<dbReference type="SUPFAM" id="SSF55785">
    <property type="entry name" value="PYP-like sensor domain (PAS domain)"/>
    <property type="match status" value="2"/>
</dbReference>
<dbReference type="InterPro" id="IPR005467">
    <property type="entry name" value="His_kinase_dom"/>
</dbReference>
<organism evidence="11">
    <name type="scientific">uncultured Thermomicrobiales bacterium</name>
    <dbReference type="NCBI Taxonomy" id="1645740"/>
    <lineage>
        <taxon>Bacteria</taxon>
        <taxon>Pseudomonadati</taxon>
        <taxon>Thermomicrobiota</taxon>
        <taxon>Thermomicrobia</taxon>
        <taxon>Thermomicrobiales</taxon>
        <taxon>environmental samples</taxon>
    </lineage>
</organism>
<dbReference type="SMART" id="SM00091">
    <property type="entry name" value="PAS"/>
    <property type="match status" value="2"/>
</dbReference>
<keyword evidence="5" id="KW-0418">Kinase</keyword>
<dbReference type="PROSITE" id="PS50109">
    <property type="entry name" value="HIS_KIN"/>
    <property type="match status" value="1"/>
</dbReference>
<dbReference type="EMBL" id="CADCWG010000026">
    <property type="protein sequence ID" value="CAA9537416.1"/>
    <property type="molecule type" value="Genomic_DNA"/>
</dbReference>
<dbReference type="NCBIfam" id="TIGR00229">
    <property type="entry name" value="sensory_box"/>
    <property type="match status" value="1"/>
</dbReference>
<dbReference type="InterPro" id="IPR041657">
    <property type="entry name" value="HTH_17"/>
</dbReference>
<evidence type="ECO:0000313" key="11">
    <source>
        <dbReference type="EMBL" id="CAA9537416.1"/>
    </source>
</evidence>
<dbReference type="Gene3D" id="3.30.450.20">
    <property type="entry name" value="PAS domain"/>
    <property type="match status" value="2"/>
</dbReference>
<dbReference type="Pfam" id="PF00989">
    <property type="entry name" value="PAS"/>
    <property type="match status" value="1"/>
</dbReference>
<dbReference type="SMART" id="SM00086">
    <property type="entry name" value="PAC"/>
    <property type="match status" value="2"/>
</dbReference>
<dbReference type="PROSITE" id="PS50113">
    <property type="entry name" value="PAC"/>
    <property type="match status" value="1"/>
</dbReference>
<dbReference type="InterPro" id="IPR029016">
    <property type="entry name" value="GAF-like_dom_sf"/>
</dbReference>
<dbReference type="SUPFAM" id="SSF47384">
    <property type="entry name" value="Homodimeric domain of signal transducing histidine kinase"/>
    <property type="match status" value="1"/>
</dbReference>